<feature type="signal peptide" evidence="2">
    <location>
        <begin position="1"/>
        <end position="18"/>
    </location>
</feature>
<dbReference type="AlphaFoldDB" id="A0A7R9IZD9"/>
<evidence type="ECO:0000256" key="1">
    <source>
        <dbReference type="SAM" id="MobiDB-lite"/>
    </source>
</evidence>
<sequence length="260" mass="26725">MICKCLVYAAALLNVVHAAYSGIQSFGPLTAAFASQQQQQQQQTVPPSDIPPGLTHLALSQLAAAQQQDPNAYHAQAAAAQFQRVAPQSLSSFQFASAGSPGSGTAAQFQSAGGAAQYFGAGFPAAQSAGSPSSGTAAQFQSAGLTGGAAQYFGANLPAAQSVESPNSGTAAQYYGTSLPAAQSADTDEPEQQQQQQQQPQRLSRPGAYFTRTAQYQPAQLKQSDTPTKAASANLLGVAFSPASEVSQLRFSGFGANYSY</sequence>
<dbReference type="EMBL" id="OE179677">
    <property type="protein sequence ID" value="CAD7569470.1"/>
    <property type="molecule type" value="Genomic_DNA"/>
</dbReference>
<evidence type="ECO:0000313" key="3">
    <source>
        <dbReference type="EMBL" id="CAD7569470.1"/>
    </source>
</evidence>
<feature type="chain" id="PRO_5031226669" evidence="2">
    <location>
        <begin position="19"/>
        <end position="260"/>
    </location>
</feature>
<accession>A0A7R9IZD9</accession>
<feature type="compositionally biased region" description="Low complexity" evidence="1">
    <location>
        <begin position="192"/>
        <end position="201"/>
    </location>
</feature>
<feature type="region of interest" description="Disordered" evidence="1">
    <location>
        <begin position="181"/>
        <end position="204"/>
    </location>
</feature>
<name>A0A7R9IZD9_TIMCA</name>
<proteinExistence type="predicted"/>
<protein>
    <submittedName>
        <fullName evidence="3">(California timema) hypothetical protein</fullName>
    </submittedName>
</protein>
<organism evidence="3">
    <name type="scientific">Timema californicum</name>
    <name type="common">California timema</name>
    <name type="synonym">Walking stick</name>
    <dbReference type="NCBI Taxonomy" id="61474"/>
    <lineage>
        <taxon>Eukaryota</taxon>
        <taxon>Metazoa</taxon>
        <taxon>Ecdysozoa</taxon>
        <taxon>Arthropoda</taxon>
        <taxon>Hexapoda</taxon>
        <taxon>Insecta</taxon>
        <taxon>Pterygota</taxon>
        <taxon>Neoptera</taxon>
        <taxon>Polyneoptera</taxon>
        <taxon>Phasmatodea</taxon>
        <taxon>Timematodea</taxon>
        <taxon>Timematoidea</taxon>
        <taxon>Timematidae</taxon>
        <taxon>Timema</taxon>
    </lineage>
</organism>
<keyword evidence="2" id="KW-0732">Signal</keyword>
<evidence type="ECO:0000256" key="2">
    <source>
        <dbReference type="SAM" id="SignalP"/>
    </source>
</evidence>
<reference evidence="3" key="1">
    <citation type="submission" date="2020-11" db="EMBL/GenBank/DDBJ databases">
        <authorList>
            <person name="Tran Van P."/>
        </authorList>
    </citation>
    <scope>NUCLEOTIDE SEQUENCE</scope>
</reference>
<gene>
    <name evidence="3" type="ORF">TCMB3V08_LOCUS2206</name>
</gene>